<name>A0A388LDN2_CHABU</name>
<sequence>MALQAELSCESGWRKRTGLEWCHLTGRWWRVAKRTGHRRSDSAWGFVRRNDALREVRGWGFVRRNDTLREVYLRNSERAGASLCKPIASTTHGGHRHVQGVGHRDSLVIQVVLDAIPKFQAARQQAARLRQPATETYPSLGGCFRQFDSPTHRRSCVGCGAAAAPGLLAEHLVAARTYADVLVFVAALVAVGSRAAVAIARAFVGKAVVGVSASVGVAVGSTVPFGLAKECEAAVHILGVAWLVAVADGGVPGPATALGTTAVFGLGVESIAVGVGVGVVADAVVLARAVVVVFGGQGSVGAAVAPLACRGFVGGRYRQSCVVVGLQRTVGILVPFRSPVAHPGCVGVGVVPLVMAGAGGIAIPPQGSGIGLSAAGLVAGPSGPRGPGGDLGRADNHKGLHEDATRALNSRVQVLEQSAPRPDVGESSSTHSTRQLEERVDHVVAMLGDISTFAAPATISKQLDTLKTEVQQLHQLPNKDGNTTQHYKMPTFQIKKFDDYTHQDPVLWWEGFTMQLRILFVPPHSYIGALFLNSKGGCQIWLSHLATVHGVDVANLEDKISWEELTRLWKKRFIVDDAPTLAINRLFAMRQGNTSTRDWLTEWQRSRRRPISNCHFRICVASSTTGHVPP</sequence>
<evidence type="ECO:0008006" key="4">
    <source>
        <dbReference type="Google" id="ProtNLM"/>
    </source>
</evidence>
<dbReference type="Proteomes" id="UP000265515">
    <property type="component" value="Unassembled WGS sequence"/>
</dbReference>
<dbReference type="Gramene" id="GBG80420">
    <property type="protein sequence ID" value="GBG80420"/>
    <property type="gene ID" value="CBR_g30885"/>
</dbReference>
<dbReference type="AlphaFoldDB" id="A0A388LDN2"/>
<dbReference type="EMBL" id="BFEA01000345">
    <property type="protein sequence ID" value="GBG80420.1"/>
    <property type="molecule type" value="Genomic_DNA"/>
</dbReference>
<reference evidence="2 3" key="1">
    <citation type="journal article" date="2018" name="Cell">
        <title>The Chara Genome: Secondary Complexity and Implications for Plant Terrestrialization.</title>
        <authorList>
            <person name="Nishiyama T."/>
            <person name="Sakayama H."/>
            <person name="Vries J.D."/>
            <person name="Buschmann H."/>
            <person name="Saint-Marcoux D."/>
            <person name="Ullrich K.K."/>
            <person name="Haas F.B."/>
            <person name="Vanderstraeten L."/>
            <person name="Becker D."/>
            <person name="Lang D."/>
            <person name="Vosolsobe S."/>
            <person name="Rombauts S."/>
            <person name="Wilhelmsson P.K.I."/>
            <person name="Janitza P."/>
            <person name="Kern R."/>
            <person name="Heyl A."/>
            <person name="Rumpler F."/>
            <person name="Villalobos L.I.A.C."/>
            <person name="Clay J.M."/>
            <person name="Skokan R."/>
            <person name="Toyoda A."/>
            <person name="Suzuki Y."/>
            <person name="Kagoshima H."/>
            <person name="Schijlen E."/>
            <person name="Tajeshwar N."/>
            <person name="Catarino B."/>
            <person name="Hetherington A.J."/>
            <person name="Saltykova A."/>
            <person name="Bonnot C."/>
            <person name="Breuninger H."/>
            <person name="Symeonidi A."/>
            <person name="Radhakrishnan G.V."/>
            <person name="Van Nieuwerburgh F."/>
            <person name="Deforce D."/>
            <person name="Chang C."/>
            <person name="Karol K.G."/>
            <person name="Hedrich R."/>
            <person name="Ulvskov P."/>
            <person name="Glockner G."/>
            <person name="Delwiche C.F."/>
            <person name="Petrasek J."/>
            <person name="Van de Peer Y."/>
            <person name="Friml J."/>
            <person name="Beilby M."/>
            <person name="Dolan L."/>
            <person name="Kohara Y."/>
            <person name="Sugano S."/>
            <person name="Fujiyama A."/>
            <person name="Delaux P.-M."/>
            <person name="Quint M."/>
            <person name="TheiBen G."/>
            <person name="Hagemann M."/>
            <person name="Harholt J."/>
            <person name="Dunand C."/>
            <person name="Zachgo S."/>
            <person name="Langdale J."/>
            <person name="Maumus F."/>
            <person name="Straeten D.V.D."/>
            <person name="Gould S.B."/>
            <person name="Rensing S.A."/>
        </authorList>
    </citation>
    <scope>NUCLEOTIDE SEQUENCE [LARGE SCALE GENOMIC DNA]</scope>
    <source>
        <strain evidence="2 3">S276</strain>
    </source>
</reference>
<feature type="region of interest" description="Disordered" evidence="1">
    <location>
        <begin position="414"/>
        <end position="436"/>
    </location>
</feature>
<organism evidence="2 3">
    <name type="scientific">Chara braunii</name>
    <name type="common">Braun's stonewort</name>
    <dbReference type="NCBI Taxonomy" id="69332"/>
    <lineage>
        <taxon>Eukaryota</taxon>
        <taxon>Viridiplantae</taxon>
        <taxon>Streptophyta</taxon>
        <taxon>Charophyceae</taxon>
        <taxon>Charales</taxon>
        <taxon>Characeae</taxon>
        <taxon>Chara</taxon>
    </lineage>
</organism>
<comment type="caution">
    <text evidence="2">The sequence shown here is derived from an EMBL/GenBank/DDBJ whole genome shotgun (WGS) entry which is preliminary data.</text>
</comment>
<accession>A0A388LDN2</accession>
<evidence type="ECO:0000256" key="1">
    <source>
        <dbReference type="SAM" id="MobiDB-lite"/>
    </source>
</evidence>
<gene>
    <name evidence="2" type="ORF">CBR_g30885</name>
</gene>
<keyword evidence="3" id="KW-1185">Reference proteome</keyword>
<evidence type="ECO:0000313" key="2">
    <source>
        <dbReference type="EMBL" id="GBG80420.1"/>
    </source>
</evidence>
<evidence type="ECO:0000313" key="3">
    <source>
        <dbReference type="Proteomes" id="UP000265515"/>
    </source>
</evidence>
<proteinExistence type="predicted"/>
<protein>
    <recommendedName>
        <fullName evidence="4">Retrotransposon gag domain-containing protein</fullName>
    </recommendedName>
</protein>